<keyword evidence="12 13" id="KW-0472">Membrane</keyword>
<dbReference type="PANTHER" id="PTHR35864">
    <property type="entry name" value="ZINC METALLOPROTEASE MJ0611-RELATED"/>
    <property type="match status" value="1"/>
</dbReference>
<keyword evidence="8" id="KW-0378">Hydrolase</keyword>
<dbReference type="CDD" id="cd06158">
    <property type="entry name" value="S2P-M50_like_1"/>
    <property type="match status" value="1"/>
</dbReference>
<evidence type="ECO:0000256" key="4">
    <source>
        <dbReference type="ARBA" id="ARBA00022475"/>
    </source>
</evidence>
<dbReference type="Proteomes" id="UP000824072">
    <property type="component" value="Unassembled WGS sequence"/>
</dbReference>
<evidence type="ECO:0000256" key="5">
    <source>
        <dbReference type="ARBA" id="ARBA00022670"/>
    </source>
</evidence>
<evidence type="ECO:0000256" key="11">
    <source>
        <dbReference type="ARBA" id="ARBA00023049"/>
    </source>
</evidence>
<accession>A0A9D1ID04</accession>
<evidence type="ECO:0000256" key="12">
    <source>
        <dbReference type="ARBA" id="ARBA00023136"/>
    </source>
</evidence>
<feature type="transmembrane region" description="Helical" evidence="13">
    <location>
        <begin position="97"/>
        <end position="121"/>
    </location>
</feature>
<evidence type="ECO:0000256" key="2">
    <source>
        <dbReference type="ARBA" id="ARBA00004651"/>
    </source>
</evidence>
<dbReference type="InterPro" id="IPR044537">
    <property type="entry name" value="Rip2-like"/>
</dbReference>
<keyword evidence="9" id="KW-0862">Zinc</keyword>
<evidence type="ECO:0000256" key="7">
    <source>
        <dbReference type="ARBA" id="ARBA00022723"/>
    </source>
</evidence>
<comment type="subcellular location">
    <subcellularLocation>
        <location evidence="2">Cell membrane</location>
        <topology evidence="2">Multi-pass membrane protein</topology>
    </subcellularLocation>
</comment>
<comment type="similarity">
    <text evidence="3">Belongs to the peptidase M50B family.</text>
</comment>
<keyword evidence="7" id="KW-0479">Metal-binding</keyword>
<evidence type="ECO:0000256" key="10">
    <source>
        <dbReference type="ARBA" id="ARBA00022989"/>
    </source>
</evidence>
<dbReference type="GO" id="GO:0046872">
    <property type="term" value="F:metal ion binding"/>
    <property type="evidence" value="ECO:0007669"/>
    <property type="project" value="UniProtKB-KW"/>
</dbReference>
<feature type="transmembrane region" description="Helical" evidence="13">
    <location>
        <begin position="12"/>
        <end position="32"/>
    </location>
</feature>
<dbReference type="EMBL" id="DVMU01000203">
    <property type="protein sequence ID" value="HIU34758.1"/>
    <property type="molecule type" value="Genomic_DNA"/>
</dbReference>
<dbReference type="AlphaFoldDB" id="A0A9D1ID04"/>
<evidence type="ECO:0000256" key="13">
    <source>
        <dbReference type="SAM" id="Phobius"/>
    </source>
</evidence>
<gene>
    <name evidence="15" type="ORF">IAB02_09360</name>
</gene>
<evidence type="ECO:0000256" key="9">
    <source>
        <dbReference type="ARBA" id="ARBA00022833"/>
    </source>
</evidence>
<evidence type="ECO:0000313" key="15">
    <source>
        <dbReference type="EMBL" id="HIU34758.1"/>
    </source>
</evidence>
<proteinExistence type="inferred from homology"/>
<keyword evidence="5 15" id="KW-0645">Protease</keyword>
<organism evidence="15 16">
    <name type="scientific">Candidatus Pullichristensenella excrementigallinarum</name>
    <dbReference type="NCBI Taxonomy" id="2840907"/>
    <lineage>
        <taxon>Bacteria</taxon>
        <taxon>Bacillati</taxon>
        <taxon>Bacillota</taxon>
        <taxon>Clostridia</taxon>
        <taxon>Candidatus Pullichristensenella</taxon>
    </lineage>
</organism>
<evidence type="ECO:0000256" key="1">
    <source>
        <dbReference type="ARBA" id="ARBA00001947"/>
    </source>
</evidence>
<reference evidence="15" key="1">
    <citation type="submission" date="2020-10" db="EMBL/GenBank/DDBJ databases">
        <authorList>
            <person name="Gilroy R."/>
        </authorList>
    </citation>
    <scope>NUCLEOTIDE SEQUENCE</scope>
    <source>
        <strain evidence="15">ChiHcec3-11533</strain>
    </source>
</reference>
<keyword evidence="10 13" id="KW-1133">Transmembrane helix</keyword>
<dbReference type="PANTHER" id="PTHR35864:SF1">
    <property type="entry name" value="ZINC METALLOPROTEASE YWHC-RELATED"/>
    <property type="match status" value="1"/>
</dbReference>
<reference evidence="15" key="2">
    <citation type="journal article" date="2021" name="PeerJ">
        <title>Extensive microbial diversity within the chicken gut microbiome revealed by metagenomics and culture.</title>
        <authorList>
            <person name="Gilroy R."/>
            <person name="Ravi A."/>
            <person name="Getino M."/>
            <person name="Pursley I."/>
            <person name="Horton D.L."/>
            <person name="Alikhan N.F."/>
            <person name="Baker D."/>
            <person name="Gharbi K."/>
            <person name="Hall N."/>
            <person name="Watson M."/>
            <person name="Adriaenssens E.M."/>
            <person name="Foster-Nyarko E."/>
            <person name="Jarju S."/>
            <person name="Secka A."/>
            <person name="Antonio M."/>
            <person name="Oren A."/>
            <person name="Chaudhuri R.R."/>
            <person name="La Ragione R."/>
            <person name="Hildebrand F."/>
            <person name="Pallen M.J."/>
        </authorList>
    </citation>
    <scope>NUCLEOTIDE SEQUENCE</scope>
    <source>
        <strain evidence="15">ChiHcec3-11533</strain>
    </source>
</reference>
<evidence type="ECO:0000256" key="3">
    <source>
        <dbReference type="ARBA" id="ARBA00007931"/>
    </source>
</evidence>
<dbReference type="InterPro" id="IPR052348">
    <property type="entry name" value="Metallopeptidase_M50B"/>
</dbReference>
<keyword evidence="4" id="KW-1003">Cell membrane</keyword>
<keyword evidence="11" id="KW-0482">Metalloprotease</keyword>
<dbReference type="GO" id="GO:0006508">
    <property type="term" value="P:proteolysis"/>
    <property type="evidence" value="ECO:0007669"/>
    <property type="project" value="UniProtKB-KW"/>
</dbReference>
<name>A0A9D1ID04_9FIRM</name>
<dbReference type="GO" id="GO:0005886">
    <property type="term" value="C:plasma membrane"/>
    <property type="evidence" value="ECO:0007669"/>
    <property type="project" value="UniProtKB-SubCell"/>
</dbReference>
<comment type="cofactor">
    <cofactor evidence="1">
        <name>Zn(2+)</name>
        <dbReference type="ChEBI" id="CHEBI:29105"/>
    </cofactor>
</comment>
<feature type="transmembrane region" description="Helical" evidence="13">
    <location>
        <begin position="156"/>
        <end position="180"/>
    </location>
</feature>
<comment type="caution">
    <text evidence="15">The sequence shown here is derived from an EMBL/GenBank/DDBJ whole genome shotgun (WGS) entry which is preliminary data.</text>
</comment>
<protein>
    <submittedName>
        <fullName evidence="15">Site-2 protease family protein</fullName>
    </submittedName>
</protein>
<dbReference type="Pfam" id="PF02163">
    <property type="entry name" value="Peptidase_M50"/>
    <property type="match status" value="1"/>
</dbReference>
<evidence type="ECO:0000313" key="16">
    <source>
        <dbReference type="Proteomes" id="UP000824072"/>
    </source>
</evidence>
<sequence>MGYISSLLQNPRATILMILLALPGRMLALSLHEYAHARAAYKCGDNTAAMMGRMTINPLKHIDVLGFLMLYLVGFGWAKPVPVNPRNFKGDFRKCDFVVSIAGITMNLILFLAGGMVMFLWSGLLIKNMVGPEGGEILRQGYWLGADFVGMYNGRLLGYLFEMLSYFVQINIVLAVFNLFPIPPLDGYHVLNDLVLRRNTLFASQRAEQVGYIVMLALLFSGILGEAISFVTQYAYQGLGTVVAAILGM</sequence>
<feature type="domain" description="Peptidase M50" evidence="14">
    <location>
        <begin position="27"/>
        <end position="220"/>
    </location>
</feature>
<dbReference type="GO" id="GO:0008237">
    <property type="term" value="F:metallopeptidase activity"/>
    <property type="evidence" value="ECO:0007669"/>
    <property type="project" value="UniProtKB-KW"/>
</dbReference>
<evidence type="ECO:0000256" key="8">
    <source>
        <dbReference type="ARBA" id="ARBA00022801"/>
    </source>
</evidence>
<dbReference type="InterPro" id="IPR008915">
    <property type="entry name" value="Peptidase_M50"/>
</dbReference>
<keyword evidence="6 13" id="KW-0812">Transmembrane</keyword>
<feature type="transmembrane region" description="Helical" evidence="13">
    <location>
        <begin position="59"/>
        <end position="77"/>
    </location>
</feature>
<feature type="transmembrane region" description="Helical" evidence="13">
    <location>
        <begin position="210"/>
        <end position="231"/>
    </location>
</feature>
<evidence type="ECO:0000256" key="6">
    <source>
        <dbReference type="ARBA" id="ARBA00022692"/>
    </source>
</evidence>
<evidence type="ECO:0000259" key="14">
    <source>
        <dbReference type="Pfam" id="PF02163"/>
    </source>
</evidence>